<evidence type="ECO:0000256" key="1">
    <source>
        <dbReference type="ARBA" id="ARBA00004741"/>
    </source>
</evidence>
<gene>
    <name evidence="11" type="ORF">IAB90_04180</name>
</gene>
<accession>A0A9D1AGP2</accession>
<feature type="domain" description="ACT" evidence="10">
    <location>
        <begin position="191"/>
        <end position="265"/>
    </location>
</feature>
<evidence type="ECO:0000256" key="2">
    <source>
        <dbReference type="ARBA" id="ARBA00013147"/>
    </source>
</evidence>
<protein>
    <recommendedName>
        <fullName evidence="3">Prephenate dehydratase</fullName>
        <ecNumber evidence="2">4.2.1.51</ecNumber>
    </recommendedName>
</protein>
<keyword evidence="7" id="KW-0456">Lyase</keyword>
<comment type="caution">
    <text evidence="11">The sequence shown here is derived from an EMBL/GenBank/DDBJ whole genome shotgun (WGS) entry which is preliminary data.</text>
</comment>
<dbReference type="SUPFAM" id="SSF55021">
    <property type="entry name" value="ACT-like"/>
    <property type="match status" value="1"/>
</dbReference>
<dbReference type="AlphaFoldDB" id="A0A9D1AGP2"/>
<dbReference type="Gene3D" id="3.30.70.260">
    <property type="match status" value="1"/>
</dbReference>
<keyword evidence="5" id="KW-0057">Aromatic amino acid biosynthesis</keyword>
<reference evidence="11" key="2">
    <citation type="journal article" date="2021" name="PeerJ">
        <title>Extensive microbial diversity within the chicken gut microbiome revealed by metagenomics and culture.</title>
        <authorList>
            <person name="Gilroy R."/>
            <person name="Ravi A."/>
            <person name="Getino M."/>
            <person name="Pursley I."/>
            <person name="Horton D.L."/>
            <person name="Alikhan N.F."/>
            <person name="Baker D."/>
            <person name="Gharbi K."/>
            <person name="Hall N."/>
            <person name="Watson M."/>
            <person name="Adriaenssens E.M."/>
            <person name="Foster-Nyarko E."/>
            <person name="Jarju S."/>
            <person name="Secka A."/>
            <person name="Antonio M."/>
            <person name="Oren A."/>
            <person name="Chaudhuri R.R."/>
            <person name="La Ragione R."/>
            <person name="Hildebrand F."/>
            <person name="Pallen M.J."/>
        </authorList>
    </citation>
    <scope>NUCLEOTIDE SEQUENCE</scope>
    <source>
        <strain evidence="11">ChiW25-3613</strain>
    </source>
</reference>
<evidence type="ECO:0000256" key="6">
    <source>
        <dbReference type="ARBA" id="ARBA00023222"/>
    </source>
</evidence>
<dbReference type="Pfam" id="PF01842">
    <property type="entry name" value="ACT"/>
    <property type="match status" value="1"/>
</dbReference>
<dbReference type="EC" id="4.2.1.51" evidence="2"/>
<dbReference type="EMBL" id="DVHB01000073">
    <property type="protein sequence ID" value="HIR39563.1"/>
    <property type="molecule type" value="Genomic_DNA"/>
</dbReference>
<comment type="pathway">
    <text evidence="1">Amino-acid biosynthesis; L-phenylalanine biosynthesis; phenylpyruvate from prephenate: step 1/1.</text>
</comment>
<dbReference type="PANTHER" id="PTHR21022">
    <property type="entry name" value="PREPHENATE DEHYDRATASE P PROTEIN"/>
    <property type="match status" value="1"/>
</dbReference>
<evidence type="ECO:0000313" key="11">
    <source>
        <dbReference type="EMBL" id="HIR39563.1"/>
    </source>
</evidence>
<reference evidence="11" key="1">
    <citation type="submission" date="2020-10" db="EMBL/GenBank/DDBJ databases">
        <authorList>
            <person name="Gilroy R."/>
        </authorList>
    </citation>
    <scope>NUCLEOTIDE SEQUENCE</scope>
    <source>
        <strain evidence="11">ChiW25-3613</strain>
    </source>
</reference>
<dbReference type="CDD" id="cd04905">
    <property type="entry name" value="ACT_CM-PDT"/>
    <property type="match status" value="1"/>
</dbReference>
<comment type="catalytic activity">
    <reaction evidence="8">
        <text>prephenate + H(+) = 3-phenylpyruvate + CO2 + H2O</text>
        <dbReference type="Rhea" id="RHEA:21648"/>
        <dbReference type="ChEBI" id="CHEBI:15377"/>
        <dbReference type="ChEBI" id="CHEBI:15378"/>
        <dbReference type="ChEBI" id="CHEBI:16526"/>
        <dbReference type="ChEBI" id="CHEBI:18005"/>
        <dbReference type="ChEBI" id="CHEBI:29934"/>
        <dbReference type="EC" id="4.2.1.51"/>
    </reaction>
</comment>
<feature type="domain" description="Prephenate dehydratase" evidence="9">
    <location>
        <begin position="4"/>
        <end position="178"/>
    </location>
</feature>
<evidence type="ECO:0000256" key="5">
    <source>
        <dbReference type="ARBA" id="ARBA00023141"/>
    </source>
</evidence>
<evidence type="ECO:0000313" key="12">
    <source>
        <dbReference type="Proteomes" id="UP000824179"/>
    </source>
</evidence>
<dbReference type="GO" id="GO:0009094">
    <property type="term" value="P:L-phenylalanine biosynthetic process"/>
    <property type="evidence" value="ECO:0007669"/>
    <property type="project" value="UniProtKB-KW"/>
</dbReference>
<dbReference type="InterPro" id="IPR001086">
    <property type="entry name" value="Preph_deHydtase"/>
</dbReference>
<dbReference type="Gene3D" id="3.40.190.10">
    <property type="entry name" value="Periplasmic binding protein-like II"/>
    <property type="match status" value="2"/>
</dbReference>
<dbReference type="PROSITE" id="PS51171">
    <property type="entry name" value="PREPHENATE_DEHYDR_3"/>
    <property type="match status" value="1"/>
</dbReference>
<dbReference type="GO" id="GO:0004664">
    <property type="term" value="F:prephenate dehydratase activity"/>
    <property type="evidence" value="ECO:0007669"/>
    <property type="project" value="UniProtKB-EC"/>
</dbReference>
<evidence type="ECO:0000256" key="4">
    <source>
        <dbReference type="ARBA" id="ARBA00022605"/>
    </source>
</evidence>
<evidence type="ECO:0000259" key="10">
    <source>
        <dbReference type="PROSITE" id="PS51671"/>
    </source>
</evidence>
<dbReference type="Pfam" id="PF00800">
    <property type="entry name" value="PDT"/>
    <property type="match status" value="1"/>
</dbReference>
<evidence type="ECO:0000259" key="9">
    <source>
        <dbReference type="PROSITE" id="PS51171"/>
    </source>
</evidence>
<sequence>MCKIVSCLGPKGSYTYIAAKNMCDGAEIVPCATFLAAANMVLEGEADAVVMPIENSINGGVLQNMDILANCGALTAVREYTLRIDHRLITLAGADRSGINRIYSHRQALDQCAAYLNAHYPNAELVAENSTAASVSCIKLPTDAAIAGAQCAWEGYDVSPECISDEKNNYTHFLLVVQGSLENECRSNKIYFTLTCNNEPGALLKILSVIYKYGINMVKIESRPLKNVAHAYRFFMEIEADYSAPGVKEALEELDRTASSFRVIGAY</sequence>
<evidence type="ECO:0000256" key="7">
    <source>
        <dbReference type="ARBA" id="ARBA00023239"/>
    </source>
</evidence>
<evidence type="ECO:0000256" key="3">
    <source>
        <dbReference type="ARBA" id="ARBA00021872"/>
    </source>
</evidence>
<dbReference type="InterPro" id="IPR045865">
    <property type="entry name" value="ACT-like_dom_sf"/>
</dbReference>
<organism evidence="11 12">
    <name type="scientific">Candidatus Coproplasma stercoripullorum</name>
    <dbReference type="NCBI Taxonomy" id="2840751"/>
    <lineage>
        <taxon>Bacteria</taxon>
        <taxon>Bacillati</taxon>
        <taxon>Bacillota</taxon>
        <taxon>Clostridia</taxon>
        <taxon>Eubacteriales</taxon>
        <taxon>Candidatus Coproplasma</taxon>
    </lineage>
</organism>
<proteinExistence type="predicted"/>
<dbReference type="PANTHER" id="PTHR21022:SF19">
    <property type="entry name" value="PREPHENATE DEHYDRATASE-RELATED"/>
    <property type="match status" value="1"/>
</dbReference>
<name>A0A9D1AGP2_9FIRM</name>
<dbReference type="InterPro" id="IPR002912">
    <property type="entry name" value="ACT_dom"/>
</dbReference>
<dbReference type="SUPFAM" id="SSF53850">
    <property type="entry name" value="Periplasmic binding protein-like II"/>
    <property type="match status" value="1"/>
</dbReference>
<keyword evidence="6" id="KW-0584">Phenylalanine biosynthesis</keyword>
<keyword evidence="4" id="KW-0028">Amino-acid biosynthesis</keyword>
<dbReference type="GO" id="GO:0005737">
    <property type="term" value="C:cytoplasm"/>
    <property type="evidence" value="ECO:0007669"/>
    <property type="project" value="TreeGrafter"/>
</dbReference>
<dbReference type="Proteomes" id="UP000824179">
    <property type="component" value="Unassembled WGS sequence"/>
</dbReference>
<dbReference type="PROSITE" id="PS51671">
    <property type="entry name" value="ACT"/>
    <property type="match status" value="1"/>
</dbReference>
<evidence type="ECO:0000256" key="8">
    <source>
        <dbReference type="ARBA" id="ARBA00047848"/>
    </source>
</evidence>